<name>A0A813Z5D3_9BILA</name>
<feature type="transmembrane region" description="Helical" evidence="1">
    <location>
        <begin position="402"/>
        <end position="420"/>
    </location>
</feature>
<organism evidence="2 4">
    <name type="scientific">Rotaria sordida</name>
    <dbReference type="NCBI Taxonomy" id="392033"/>
    <lineage>
        <taxon>Eukaryota</taxon>
        <taxon>Metazoa</taxon>
        <taxon>Spiralia</taxon>
        <taxon>Gnathifera</taxon>
        <taxon>Rotifera</taxon>
        <taxon>Eurotatoria</taxon>
        <taxon>Bdelloidea</taxon>
        <taxon>Philodinida</taxon>
        <taxon>Philodinidae</taxon>
        <taxon>Rotaria</taxon>
    </lineage>
</organism>
<dbReference type="Proteomes" id="UP000663854">
    <property type="component" value="Unassembled WGS sequence"/>
</dbReference>
<accession>A0A813Z5D3</accession>
<feature type="transmembrane region" description="Helical" evidence="1">
    <location>
        <begin position="298"/>
        <end position="320"/>
    </location>
</feature>
<dbReference type="AlphaFoldDB" id="A0A813Z5D3"/>
<evidence type="ECO:0000313" key="5">
    <source>
        <dbReference type="Proteomes" id="UP000663870"/>
    </source>
</evidence>
<evidence type="ECO:0000313" key="4">
    <source>
        <dbReference type="Proteomes" id="UP000663854"/>
    </source>
</evidence>
<evidence type="ECO:0000256" key="1">
    <source>
        <dbReference type="SAM" id="Phobius"/>
    </source>
</evidence>
<dbReference type="EMBL" id="CAJNOL010000635">
    <property type="protein sequence ID" value="CAF1146913.1"/>
    <property type="molecule type" value="Genomic_DNA"/>
</dbReference>
<keyword evidence="5" id="KW-1185">Reference proteome</keyword>
<dbReference type="EMBL" id="CAJNOH010000129">
    <property type="protein sequence ID" value="CAF0893647.1"/>
    <property type="molecule type" value="Genomic_DNA"/>
</dbReference>
<gene>
    <name evidence="3" type="ORF">JXQ802_LOCUS21519</name>
    <name evidence="2" type="ORF">PYM288_LOCUS9153</name>
</gene>
<keyword evidence="1" id="KW-1133">Transmembrane helix</keyword>
<proteinExistence type="predicted"/>
<feature type="transmembrane region" description="Helical" evidence="1">
    <location>
        <begin position="145"/>
        <end position="165"/>
    </location>
</feature>
<keyword evidence="1" id="KW-0812">Transmembrane</keyword>
<feature type="transmembrane region" description="Helical" evidence="1">
    <location>
        <begin position="369"/>
        <end position="396"/>
    </location>
</feature>
<protein>
    <submittedName>
        <fullName evidence="2">Uncharacterized protein</fullName>
    </submittedName>
</protein>
<evidence type="ECO:0000313" key="2">
    <source>
        <dbReference type="EMBL" id="CAF0893647.1"/>
    </source>
</evidence>
<reference evidence="2" key="1">
    <citation type="submission" date="2021-02" db="EMBL/GenBank/DDBJ databases">
        <authorList>
            <person name="Nowell W R."/>
        </authorList>
    </citation>
    <scope>NUCLEOTIDE SEQUENCE</scope>
</reference>
<feature type="transmembrane region" description="Helical" evidence="1">
    <location>
        <begin position="33"/>
        <end position="54"/>
    </location>
</feature>
<sequence>MNSNYSNFNTLPIYKLYFDDIEELFLHKISFKYLFISSLIICFFILASIIILLYRSKTIFLACLIPFIYSLLFYDFIQLLSIILLKYNLININEKYFGEICRWPYYLKAASEAGQCLTLVLICAIRSQKIRHFLKHNYLPNTGHIHARALTFVCLLFIIYVNNWITHLKVEKIHVVTLNESNYGINIQEYPITFYGRNHVKLNDYEQFYLDLEKYTQNYEKFQIGQNKGRKIIHNDKDDSVNEIVIKIPYGDFYGQQNTIKLNRTRRKLGKRRHILNKTIYGNNSYRIHRCTFGQRNFFLANFLSLIHSICYLILIIYYLTTIYRYKIPYITTDYRQNLHHEVYTLGRKKSVDRYKQIMLLIHLRRFQYVVIYCYTTIILIRLIYVCSFTFILCLIQSPFKWLTMKIFYYILFIIVYYSIPLRIIVLFIYLFLSLFSSHIHSIVYYIFHTKLHFSCKLQKPTVRFHLHIVQYPQRNLEHDKHSKDSLVHDLTSSIYDEQTPISINETIGIYEENSSNQPPIRTSI</sequence>
<feature type="transmembrane region" description="Helical" evidence="1">
    <location>
        <begin position="427"/>
        <end position="448"/>
    </location>
</feature>
<keyword evidence="1" id="KW-0472">Membrane</keyword>
<dbReference type="Proteomes" id="UP000663870">
    <property type="component" value="Unassembled WGS sequence"/>
</dbReference>
<feature type="transmembrane region" description="Helical" evidence="1">
    <location>
        <begin position="61"/>
        <end position="85"/>
    </location>
</feature>
<evidence type="ECO:0000313" key="3">
    <source>
        <dbReference type="EMBL" id="CAF1146913.1"/>
    </source>
</evidence>
<comment type="caution">
    <text evidence="2">The sequence shown here is derived from an EMBL/GenBank/DDBJ whole genome shotgun (WGS) entry which is preliminary data.</text>
</comment>